<dbReference type="InterPro" id="IPR000871">
    <property type="entry name" value="Beta-lactam_class-A"/>
</dbReference>
<dbReference type="AlphaFoldDB" id="A0A133PS82"/>
<gene>
    <name evidence="2" type="ORF">HMPREF3229_00206</name>
</gene>
<dbReference type="InterPro" id="IPR012338">
    <property type="entry name" value="Beta-lactam/transpept-like"/>
</dbReference>
<accession>A0A133PS82</accession>
<evidence type="ECO:0000259" key="1">
    <source>
        <dbReference type="Pfam" id="PF13354"/>
    </source>
</evidence>
<organism evidence="2">
    <name type="scientific">Peptoniphilus harei</name>
    <dbReference type="NCBI Taxonomy" id="54005"/>
    <lineage>
        <taxon>Bacteria</taxon>
        <taxon>Bacillati</taxon>
        <taxon>Bacillota</taxon>
        <taxon>Tissierellia</taxon>
        <taxon>Tissierellales</taxon>
        <taxon>Peptoniphilaceae</taxon>
        <taxon>Peptoniphilus</taxon>
    </lineage>
</organism>
<dbReference type="Gene3D" id="3.40.710.10">
    <property type="entry name" value="DD-peptidase/beta-lactamase superfamily"/>
    <property type="match status" value="1"/>
</dbReference>
<dbReference type="GO" id="GO:0008800">
    <property type="term" value="F:beta-lactamase activity"/>
    <property type="evidence" value="ECO:0007669"/>
    <property type="project" value="InterPro"/>
</dbReference>
<evidence type="ECO:0000313" key="3">
    <source>
        <dbReference type="Proteomes" id="UP000070174"/>
    </source>
</evidence>
<sequence length="262" mass="29926">MINYKGLQNKIENIVEESSANISVSFYDLDLGEGFSINGDKQVPSASMIKLLILLKSFDECHEGKLNLEDTISLDDYERIDGSGILKELYRNHKFSIRELLTLMIIVSDNTATNILIDLLGREEINKIGHEFGLEKTILQRKMMDSLAKERGLDNFTSSNEILKLLKMIYVKNFVNEDYSELALDILLRQQERDRLQRFLPEDLKIANKSGDLDNLENDGGIFFTKNKNYILVVLVNQAESNVLAKEIIGEISLKIYKEIGE</sequence>
<dbReference type="EMBL" id="LRQE01000004">
    <property type="protein sequence ID" value="KXA31677.1"/>
    <property type="molecule type" value="Genomic_DNA"/>
</dbReference>
<proteinExistence type="predicted"/>
<dbReference type="SUPFAM" id="SSF56601">
    <property type="entry name" value="beta-lactamase/transpeptidase-like"/>
    <property type="match status" value="1"/>
</dbReference>
<dbReference type="InterPro" id="IPR045155">
    <property type="entry name" value="Beta-lactam_cat"/>
</dbReference>
<dbReference type="Proteomes" id="UP000070174">
    <property type="component" value="Unassembled WGS sequence"/>
</dbReference>
<dbReference type="GO" id="GO:0030655">
    <property type="term" value="P:beta-lactam antibiotic catabolic process"/>
    <property type="evidence" value="ECO:0007669"/>
    <property type="project" value="InterPro"/>
</dbReference>
<dbReference type="GO" id="GO:0046677">
    <property type="term" value="P:response to antibiotic"/>
    <property type="evidence" value="ECO:0007669"/>
    <property type="project" value="InterPro"/>
</dbReference>
<dbReference type="Pfam" id="PF13354">
    <property type="entry name" value="Beta-lactamase2"/>
    <property type="match status" value="1"/>
</dbReference>
<evidence type="ECO:0000313" key="2">
    <source>
        <dbReference type="EMBL" id="KXA31677.1"/>
    </source>
</evidence>
<dbReference type="PANTHER" id="PTHR35333:SF3">
    <property type="entry name" value="BETA-LACTAMASE-TYPE TRANSPEPTIDASE FOLD CONTAINING PROTEIN"/>
    <property type="match status" value="1"/>
</dbReference>
<dbReference type="PATRIC" id="fig|54005.3.peg.203"/>
<dbReference type="PANTHER" id="PTHR35333">
    <property type="entry name" value="BETA-LACTAMASE"/>
    <property type="match status" value="1"/>
</dbReference>
<dbReference type="RefSeq" id="WP_060799547.1">
    <property type="nucleotide sequence ID" value="NZ_KQ957086.1"/>
</dbReference>
<feature type="domain" description="Beta-lactamase class A catalytic" evidence="1">
    <location>
        <begin position="23"/>
        <end position="236"/>
    </location>
</feature>
<reference evidence="2 3" key="1">
    <citation type="submission" date="2016-01" db="EMBL/GenBank/DDBJ databases">
        <authorList>
            <person name="Oliw E.H."/>
        </authorList>
    </citation>
    <scope>NUCLEOTIDE SEQUENCE [LARGE SCALE GENOMIC DNA]</scope>
    <source>
        <strain evidence="2 3">CMW7756A</strain>
    </source>
</reference>
<name>A0A133PS82_9FIRM</name>
<comment type="caution">
    <text evidence="2">The sequence shown here is derived from an EMBL/GenBank/DDBJ whole genome shotgun (WGS) entry which is preliminary data.</text>
</comment>
<protein>
    <recommendedName>
        <fullName evidence="1">Beta-lactamase class A catalytic domain-containing protein</fullName>
    </recommendedName>
</protein>